<accession>A0AAV6P2J3</accession>
<feature type="non-terminal residue" evidence="8">
    <location>
        <position position="1"/>
    </location>
</feature>
<dbReference type="Pfam" id="PF00249">
    <property type="entry name" value="Myb_DNA-binding"/>
    <property type="match status" value="1"/>
</dbReference>
<keyword evidence="6" id="KW-0539">Nucleus</keyword>
<gene>
    <name evidence="8" type="primary">PHL11</name>
    <name evidence="8" type="ORF">SDJN03_03602</name>
</gene>
<evidence type="ECO:0000256" key="2">
    <source>
        <dbReference type="ARBA" id="ARBA00006783"/>
    </source>
</evidence>
<dbReference type="Pfam" id="PF14379">
    <property type="entry name" value="Myb_CC_LHEQLE"/>
    <property type="match status" value="1"/>
</dbReference>
<name>A0AAV6P2J3_9ROSI</name>
<dbReference type="GO" id="GO:0003700">
    <property type="term" value="F:DNA-binding transcription factor activity"/>
    <property type="evidence" value="ECO:0007669"/>
    <property type="project" value="InterPro"/>
</dbReference>
<evidence type="ECO:0000256" key="5">
    <source>
        <dbReference type="ARBA" id="ARBA00023163"/>
    </source>
</evidence>
<evidence type="ECO:0000259" key="7">
    <source>
        <dbReference type="PROSITE" id="PS51294"/>
    </source>
</evidence>
<dbReference type="PANTHER" id="PTHR31499">
    <property type="entry name" value="MYB FAMILY TRANSCRIPTION FACTOR PHL11"/>
    <property type="match status" value="1"/>
</dbReference>
<evidence type="ECO:0000313" key="9">
    <source>
        <dbReference type="Proteomes" id="UP000685013"/>
    </source>
</evidence>
<evidence type="ECO:0000256" key="1">
    <source>
        <dbReference type="ARBA" id="ARBA00004123"/>
    </source>
</evidence>
<keyword evidence="5" id="KW-0804">Transcription</keyword>
<organism evidence="8 9">
    <name type="scientific">Cucurbita argyrosperma subsp. sororia</name>
    <dbReference type="NCBI Taxonomy" id="37648"/>
    <lineage>
        <taxon>Eukaryota</taxon>
        <taxon>Viridiplantae</taxon>
        <taxon>Streptophyta</taxon>
        <taxon>Embryophyta</taxon>
        <taxon>Tracheophyta</taxon>
        <taxon>Spermatophyta</taxon>
        <taxon>Magnoliopsida</taxon>
        <taxon>eudicotyledons</taxon>
        <taxon>Gunneridae</taxon>
        <taxon>Pentapetalae</taxon>
        <taxon>rosids</taxon>
        <taxon>fabids</taxon>
        <taxon>Cucurbitales</taxon>
        <taxon>Cucurbitaceae</taxon>
        <taxon>Cucurbiteae</taxon>
        <taxon>Cucurbita</taxon>
    </lineage>
</organism>
<evidence type="ECO:0000313" key="8">
    <source>
        <dbReference type="EMBL" id="KAG6606285.1"/>
    </source>
</evidence>
<dbReference type="Proteomes" id="UP000685013">
    <property type="component" value="Chromosome 2"/>
</dbReference>
<keyword evidence="3" id="KW-0805">Transcription regulation</keyword>
<dbReference type="InterPro" id="IPR017930">
    <property type="entry name" value="Myb_dom"/>
</dbReference>
<evidence type="ECO:0000256" key="3">
    <source>
        <dbReference type="ARBA" id="ARBA00023015"/>
    </source>
</evidence>
<proteinExistence type="inferred from homology"/>
<reference evidence="8 9" key="1">
    <citation type="journal article" date="2021" name="Hortic Res">
        <title>The domestication of Cucurbita argyrosperma as revealed by the genome of its wild relative.</title>
        <authorList>
            <person name="Barrera-Redondo J."/>
            <person name="Sanchez-de la Vega G."/>
            <person name="Aguirre-Liguori J.A."/>
            <person name="Castellanos-Morales G."/>
            <person name="Gutierrez-Guerrero Y.T."/>
            <person name="Aguirre-Dugua X."/>
            <person name="Aguirre-Planter E."/>
            <person name="Tenaillon M.I."/>
            <person name="Lira-Saade R."/>
            <person name="Eguiarte L.E."/>
        </authorList>
    </citation>
    <scope>NUCLEOTIDE SEQUENCE [LARGE SCALE GENOMIC DNA]</scope>
    <source>
        <strain evidence="8">JBR-2021</strain>
    </source>
</reference>
<dbReference type="NCBIfam" id="TIGR01557">
    <property type="entry name" value="myb_SHAQKYF"/>
    <property type="match status" value="1"/>
</dbReference>
<sequence>MERNYPYENGVLMTRDPKPRLRWTADLHDRFVDAVTKLGGPGKATPKSVLRLMGLKGLTLYHLKSHLQKYRLGLQTRKQNVAEQRNENSGTISNFTVEEDDRGMQIAEALKSHVEVQKTILEQLEVQNKLQMRIEAQGKYLQDILEKAQKSLALAINSNLGSLENTGMQLLNFDAALSDQIEKFEKHEMRDSAAMETILVALTIARMVKCLRPKCFLVRGNHPCERSSPLDKALKLLVLLFQSLSSSLQRICGPLVRITQSS</sequence>
<dbReference type="AlphaFoldDB" id="A0AAV6P2J3"/>
<evidence type="ECO:0000256" key="4">
    <source>
        <dbReference type="ARBA" id="ARBA00023054"/>
    </source>
</evidence>
<comment type="similarity">
    <text evidence="2">Belongs to the MYB-CC family.</text>
</comment>
<dbReference type="EMBL" id="JAGKQH010000002">
    <property type="protein sequence ID" value="KAG6606285.1"/>
    <property type="molecule type" value="Genomic_DNA"/>
</dbReference>
<dbReference type="InterPro" id="IPR046955">
    <property type="entry name" value="PHR1-like"/>
</dbReference>
<dbReference type="InterPro" id="IPR001005">
    <property type="entry name" value="SANT/Myb"/>
</dbReference>
<dbReference type="GO" id="GO:0005634">
    <property type="term" value="C:nucleus"/>
    <property type="evidence" value="ECO:0007669"/>
    <property type="project" value="UniProtKB-SubCell"/>
</dbReference>
<dbReference type="InterPro" id="IPR006447">
    <property type="entry name" value="Myb_dom_plants"/>
</dbReference>
<dbReference type="FunFam" id="1.10.10.60:FF:000002">
    <property type="entry name" value="Myb family transcription factor"/>
    <property type="match status" value="1"/>
</dbReference>
<feature type="domain" description="HTH myb-type" evidence="7">
    <location>
        <begin position="15"/>
        <end position="75"/>
    </location>
</feature>
<keyword evidence="9" id="KW-1185">Reference proteome</keyword>
<comment type="caution">
    <text evidence="8">The sequence shown here is derived from an EMBL/GenBank/DDBJ whole genome shotgun (WGS) entry which is preliminary data.</text>
</comment>
<dbReference type="GO" id="GO:0003677">
    <property type="term" value="F:DNA binding"/>
    <property type="evidence" value="ECO:0007669"/>
    <property type="project" value="InterPro"/>
</dbReference>
<dbReference type="PANTHER" id="PTHR31499:SF23">
    <property type="entry name" value="MYB FAMILY TRANSCRIPTION FACTOR PHL11"/>
    <property type="match status" value="1"/>
</dbReference>
<dbReference type="InterPro" id="IPR025756">
    <property type="entry name" value="Myb_CC_LHEQLE"/>
</dbReference>
<evidence type="ECO:0000256" key="6">
    <source>
        <dbReference type="ARBA" id="ARBA00023242"/>
    </source>
</evidence>
<protein>
    <submittedName>
        <fullName evidence="8">Myb family transcription factor PHL11</fullName>
    </submittedName>
</protein>
<dbReference type="PROSITE" id="PS51294">
    <property type="entry name" value="HTH_MYB"/>
    <property type="match status" value="1"/>
</dbReference>
<keyword evidence="4" id="KW-0175">Coiled coil</keyword>
<comment type="subcellular location">
    <subcellularLocation>
        <location evidence="1">Nucleus</location>
    </subcellularLocation>
</comment>